<dbReference type="KEGG" id="ovi:T265_00645"/>
<dbReference type="AlphaFoldDB" id="A0A075ACC3"/>
<protein>
    <submittedName>
        <fullName evidence="1">Uncharacterized protein</fullName>
    </submittedName>
</protein>
<evidence type="ECO:0000313" key="2">
    <source>
        <dbReference type="Proteomes" id="UP000054324"/>
    </source>
</evidence>
<keyword evidence="2" id="KW-1185">Reference proteome</keyword>
<dbReference type="RefSeq" id="XP_009162737.1">
    <property type="nucleotide sequence ID" value="XM_009164473.1"/>
</dbReference>
<reference evidence="1 2" key="1">
    <citation type="submission" date="2013-11" db="EMBL/GenBank/DDBJ databases">
        <title>Opisthorchis viverrini - life in the bile duct.</title>
        <authorList>
            <person name="Young N.D."/>
            <person name="Nagarajan N."/>
            <person name="Lin S.J."/>
            <person name="Korhonen P.K."/>
            <person name="Jex A.R."/>
            <person name="Hall R.S."/>
            <person name="Safavi-Hemami H."/>
            <person name="Kaewkong W."/>
            <person name="Bertrand D."/>
            <person name="Gao S."/>
            <person name="Seet Q."/>
            <person name="Wongkham S."/>
            <person name="Teh B.T."/>
            <person name="Wongkham C."/>
            <person name="Intapan P.M."/>
            <person name="Maleewong W."/>
            <person name="Yang X."/>
            <person name="Hu M."/>
            <person name="Wang Z."/>
            <person name="Hofmann A."/>
            <person name="Sternberg P.W."/>
            <person name="Tan P."/>
            <person name="Wang J."/>
            <person name="Gasser R.B."/>
        </authorList>
    </citation>
    <scope>NUCLEOTIDE SEQUENCE [LARGE SCALE GENOMIC DNA]</scope>
</reference>
<dbReference type="Proteomes" id="UP000054324">
    <property type="component" value="Unassembled WGS sequence"/>
</dbReference>
<accession>A0A075ACC3</accession>
<dbReference type="STRING" id="6198.A0A075ACC3"/>
<dbReference type="CTD" id="20314833"/>
<name>A0A075ACC3_OPIVI</name>
<gene>
    <name evidence="1" type="ORF">T265_00645</name>
</gene>
<organism evidence="1 2">
    <name type="scientific">Opisthorchis viverrini</name>
    <name type="common">Southeast Asian liver fluke</name>
    <dbReference type="NCBI Taxonomy" id="6198"/>
    <lineage>
        <taxon>Eukaryota</taxon>
        <taxon>Metazoa</taxon>
        <taxon>Spiralia</taxon>
        <taxon>Lophotrochozoa</taxon>
        <taxon>Platyhelminthes</taxon>
        <taxon>Trematoda</taxon>
        <taxon>Digenea</taxon>
        <taxon>Opisthorchiida</taxon>
        <taxon>Opisthorchiata</taxon>
        <taxon>Opisthorchiidae</taxon>
        <taxon>Opisthorchis</taxon>
    </lineage>
</organism>
<sequence>MPKTDKDGQDKERKVQDTGLVEEWFRSSVCPSTFNWFARAEILSRTDESAVAPTPLNPPPVEQVTYLTAIPPEEGTRAGIVQVCQILDKSAFDSIDRTVHFNRPASMIRSTSPRKATVSEMISEQEGSLIHSQRRQLERWAEYFEGQFSWSPATQTVEITHTGEQNVNLDRLSEEIKYELSVLKREEVPRPEDLYSALSNESRIPGDLSTIAHYCDME</sequence>
<proteinExistence type="predicted"/>
<dbReference type="OrthoDB" id="10250282at2759"/>
<evidence type="ECO:0000313" key="1">
    <source>
        <dbReference type="EMBL" id="KER33535.1"/>
    </source>
</evidence>
<dbReference type="EMBL" id="KL596624">
    <property type="protein sequence ID" value="KER33535.1"/>
    <property type="molecule type" value="Genomic_DNA"/>
</dbReference>
<dbReference type="GeneID" id="20314833"/>